<reference evidence="3" key="1">
    <citation type="submission" date="2025-08" db="UniProtKB">
        <authorList>
            <consortium name="RefSeq"/>
        </authorList>
    </citation>
    <scope>IDENTIFICATION</scope>
    <source>
        <tissue evidence="3">Whole organism</tissue>
    </source>
</reference>
<dbReference type="AlphaFoldDB" id="A0A9C6U2V9"/>
<gene>
    <name evidence="3" type="primary">LOC127749737</name>
</gene>
<dbReference type="KEGG" id="foc:127749737"/>
<feature type="region of interest" description="Disordered" evidence="1">
    <location>
        <begin position="72"/>
        <end position="96"/>
    </location>
</feature>
<evidence type="ECO:0000313" key="3">
    <source>
        <dbReference type="RefSeq" id="XP_052125170.1"/>
    </source>
</evidence>
<protein>
    <submittedName>
        <fullName evidence="3">Uncharacterized protein LOC127749737</fullName>
    </submittedName>
</protein>
<organism evidence="2 3">
    <name type="scientific">Frankliniella occidentalis</name>
    <name type="common">Western flower thrips</name>
    <name type="synonym">Euthrips occidentalis</name>
    <dbReference type="NCBI Taxonomy" id="133901"/>
    <lineage>
        <taxon>Eukaryota</taxon>
        <taxon>Metazoa</taxon>
        <taxon>Ecdysozoa</taxon>
        <taxon>Arthropoda</taxon>
        <taxon>Hexapoda</taxon>
        <taxon>Insecta</taxon>
        <taxon>Pterygota</taxon>
        <taxon>Neoptera</taxon>
        <taxon>Paraneoptera</taxon>
        <taxon>Thysanoptera</taxon>
        <taxon>Terebrantia</taxon>
        <taxon>Thripoidea</taxon>
        <taxon>Thripidae</taxon>
        <taxon>Frankliniella</taxon>
    </lineage>
</organism>
<evidence type="ECO:0000313" key="2">
    <source>
        <dbReference type="Proteomes" id="UP000504606"/>
    </source>
</evidence>
<dbReference type="GeneID" id="127749737"/>
<dbReference type="Proteomes" id="UP000504606">
    <property type="component" value="Unplaced"/>
</dbReference>
<proteinExistence type="predicted"/>
<dbReference type="RefSeq" id="XP_052125170.1">
    <property type="nucleotide sequence ID" value="XM_052269210.1"/>
</dbReference>
<evidence type="ECO:0000256" key="1">
    <source>
        <dbReference type="SAM" id="MobiDB-lite"/>
    </source>
</evidence>
<name>A0A9C6U2V9_FRAOC</name>
<accession>A0A9C6U2V9</accession>
<sequence length="129" mass="14667">MHMPKRCQKRFEALTAEYRNYSQEAERTGAEGPLEMIKSSETRKIMALMGEFWCNSVSIKPKVTIAAGVKAVTHHTEKQPSPTGRVRKLPSKKTDTRAERLLKCEEEKSGALKLMSESIALMMQNKRNQ</sequence>
<keyword evidence="2" id="KW-1185">Reference proteome</keyword>